<protein>
    <submittedName>
        <fullName evidence="1">Uncharacterized protein</fullName>
    </submittedName>
</protein>
<evidence type="ECO:0000313" key="1">
    <source>
        <dbReference type="EMBL" id="QCT03692.1"/>
    </source>
</evidence>
<sequence length="71" mass="8611">MRTQRARLFALVWRQGDLRLHRVWFFAFVLRQNSIRPHRVQFFTFVRRASTPLNKGSTAESLYSLMFHPPY</sequence>
<gene>
    <name evidence="1" type="ORF">E6C60_2981</name>
</gene>
<accession>A0A4P8XLP7</accession>
<dbReference type="Proteomes" id="UP000300879">
    <property type="component" value="Chromosome"/>
</dbReference>
<dbReference type="AlphaFoldDB" id="A0A4P8XLP7"/>
<organism evidence="1 2">
    <name type="scientific">Paenibacillus algicola</name>
    <dbReference type="NCBI Taxonomy" id="2565926"/>
    <lineage>
        <taxon>Bacteria</taxon>
        <taxon>Bacillati</taxon>
        <taxon>Bacillota</taxon>
        <taxon>Bacilli</taxon>
        <taxon>Bacillales</taxon>
        <taxon>Paenibacillaceae</taxon>
        <taxon>Paenibacillus</taxon>
    </lineage>
</organism>
<proteinExistence type="predicted"/>
<reference evidence="1 2" key="1">
    <citation type="submission" date="2019-05" db="EMBL/GenBank/DDBJ databases">
        <authorList>
            <person name="Chen C."/>
        </authorList>
    </citation>
    <scope>NUCLEOTIDE SEQUENCE [LARGE SCALE GENOMIC DNA]</scope>
    <source>
        <strain evidence="1 2">HB172198</strain>
    </source>
</reference>
<dbReference type="KEGG" id="palo:E6C60_2981"/>
<dbReference type="EMBL" id="CP040396">
    <property type="protein sequence ID" value="QCT03692.1"/>
    <property type="molecule type" value="Genomic_DNA"/>
</dbReference>
<name>A0A4P8XLP7_9BACL</name>
<keyword evidence="2" id="KW-1185">Reference proteome</keyword>
<evidence type="ECO:0000313" key="2">
    <source>
        <dbReference type="Proteomes" id="UP000300879"/>
    </source>
</evidence>